<organism evidence="1 2">
    <name type="scientific">Aspergillus sclerotialis</name>
    <dbReference type="NCBI Taxonomy" id="2070753"/>
    <lineage>
        <taxon>Eukaryota</taxon>
        <taxon>Fungi</taxon>
        <taxon>Dikarya</taxon>
        <taxon>Ascomycota</taxon>
        <taxon>Pezizomycotina</taxon>
        <taxon>Eurotiomycetes</taxon>
        <taxon>Eurotiomycetidae</taxon>
        <taxon>Eurotiales</taxon>
        <taxon>Aspergillaceae</taxon>
        <taxon>Aspergillus</taxon>
        <taxon>Aspergillus subgen. Polypaecilum</taxon>
    </lineage>
</organism>
<dbReference type="Proteomes" id="UP000266188">
    <property type="component" value="Unassembled WGS sequence"/>
</dbReference>
<reference evidence="2" key="1">
    <citation type="submission" date="2017-02" db="EMBL/GenBank/DDBJ databases">
        <authorList>
            <person name="Tafer H."/>
            <person name="Lopandic K."/>
        </authorList>
    </citation>
    <scope>NUCLEOTIDE SEQUENCE [LARGE SCALE GENOMIC DNA]</scope>
    <source>
        <strain evidence="2">CBS 366.77</strain>
    </source>
</reference>
<evidence type="ECO:0000313" key="1">
    <source>
        <dbReference type="EMBL" id="RJE17705.1"/>
    </source>
</evidence>
<name>A0A3A2ZIJ8_9EURO</name>
<accession>A0A3A2ZIJ8</accession>
<evidence type="ECO:0000313" key="2">
    <source>
        <dbReference type="Proteomes" id="UP000266188"/>
    </source>
</evidence>
<keyword evidence="2" id="KW-1185">Reference proteome</keyword>
<dbReference type="EMBL" id="MVGC01000760">
    <property type="protein sequence ID" value="RJE17705.1"/>
    <property type="molecule type" value="Genomic_DNA"/>
</dbReference>
<sequence length="83" mass="8704">MVAAIPAPSQHAYIVPELAKAGGLARAITATAKAITATANTMYSWQDSYANPVQAAHSFKPFILAEESPIAMAYTLKSHGLMG</sequence>
<dbReference type="AlphaFoldDB" id="A0A3A2ZIJ8"/>
<gene>
    <name evidence="1" type="ORF">PHISCL_09957</name>
</gene>
<comment type="caution">
    <text evidence="1">The sequence shown here is derived from an EMBL/GenBank/DDBJ whole genome shotgun (WGS) entry which is preliminary data.</text>
</comment>
<protein>
    <submittedName>
        <fullName evidence="1">Uncharacterized protein</fullName>
    </submittedName>
</protein>
<proteinExistence type="predicted"/>